<dbReference type="Pfam" id="PF00581">
    <property type="entry name" value="Rhodanese"/>
    <property type="match status" value="1"/>
</dbReference>
<accession>A0A382JJ37</accession>
<dbReference type="PROSITE" id="PS50206">
    <property type="entry name" value="RHODANESE_3"/>
    <property type="match status" value="1"/>
</dbReference>
<feature type="non-terminal residue" evidence="2">
    <location>
        <position position="240"/>
    </location>
</feature>
<dbReference type="SUPFAM" id="SSF52821">
    <property type="entry name" value="Rhodanese/Cell cycle control phosphatase"/>
    <property type="match status" value="1"/>
</dbReference>
<dbReference type="EMBL" id="UINC01074302">
    <property type="protein sequence ID" value="SVC11352.1"/>
    <property type="molecule type" value="Genomic_DNA"/>
</dbReference>
<sequence length="240" mass="26647">MSSLKSYSADDLFSFLTQKKDMIVLDVRNEEDFGRFSVEGPFPFDMVNVPYFDFMEEEDASVAKVSPEKPVKVVCAKEGSAQYVGEILMNHGFKDVAFLTGGIKTWGNMLTPKRINPESDDYALYQFIRPAKASCNYGLLYKGEMVSFDPSRNYDFYQSFADSQNVKIVRTFETHLQADYISGSKKIADITGAEIMANVGDFKDASFQYSGVKDGESYSVGGDGPEIKVLHSPGHTPGST</sequence>
<dbReference type="InterPro" id="IPR051682">
    <property type="entry name" value="Mito_Persulfide_Diox"/>
</dbReference>
<evidence type="ECO:0000313" key="2">
    <source>
        <dbReference type="EMBL" id="SVC11352.1"/>
    </source>
</evidence>
<dbReference type="InterPro" id="IPR001763">
    <property type="entry name" value="Rhodanese-like_dom"/>
</dbReference>
<evidence type="ECO:0000259" key="1">
    <source>
        <dbReference type="PROSITE" id="PS50206"/>
    </source>
</evidence>
<name>A0A382JJ37_9ZZZZ</name>
<dbReference type="Gene3D" id="3.40.250.10">
    <property type="entry name" value="Rhodanese-like domain"/>
    <property type="match status" value="1"/>
</dbReference>
<dbReference type="SMART" id="SM00450">
    <property type="entry name" value="RHOD"/>
    <property type="match status" value="1"/>
</dbReference>
<dbReference type="InterPro" id="IPR036873">
    <property type="entry name" value="Rhodanese-like_dom_sf"/>
</dbReference>
<protein>
    <recommendedName>
        <fullName evidence="1">Rhodanese domain-containing protein</fullName>
    </recommendedName>
</protein>
<organism evidence="2">
    <name type="scientific">marine metagenome</name>
    <dbReference type="NCBI Taxonomy" id="408172"/>
    <lineage>
        <taxon>unclassified sequences</taxon>
        <taxon>metagenomes</taxon>
        <taxon>ecological metagenomes</taxon>
    </lineage>
</organism>
<dbReference type="InterPro" id="IPR036866">
    <property type="entry name" value="RibonucZ/Hydroxyglut_hydro"/>
</dbReference>
<dbReference type="SUPFAM" id="SSF56281">
    <property type="entry name" value="Metallo-hydrolase/oxidoreductase"/>
    <property type="match status" value="1"/>
</dbReference>
<dbReference type="GO" id="GO:0050313">
    <property type="term" value="F:sulfur dioxygenase activity"/>
    <property type="evidence" value="ECO:0007669"/>
    <property type="project" value="TreeGrafter"/>
</dbReference>
<dbReference type="GO" id="GO:0070813">
    <property type="term" value="P:hydrogen sulfide metabolic process"/>
    <property type="evidence" value="ECO:0007669"/>
    <property type="project" value="TreeGrafter"/>
</dbReference>
<proteinExistence type="predicted"/>
<feature type="domain" description="Rhodanese" evidence="1">
    <location>
        <begin position="18"/>
        <end position="112"/>
    </location>
</feature>
<dbReference type="AlphaFoldDB" id="A0A382JJ37"/>
<dbReference type="Gene3D" id="3.60.15.10">
    <property type="entry name" value="Ribonuclease Z/Hydroxyacylglutathione hydrolase-like"/>
    <property type="match status" value="1"/>
</dbReference>
<reference evidence="2" key="1">
    <citation type="submission" date="2018-05" db="EMBL/GenBank/DDBJ databases">
        <authorList>
            <person name="Lanie J.A."/>
            <person name="Ng W.-L."/>
            <person name="Kazmierczak K.M."/>
            <person name="Andrzejewski T.M."/>
            <person name="Davidsen T.M."/>
            <person name="Wayne K.J."/>
            <person name="Tettelin H."/>
            <person name="Glass J.I."/>
            <person name="Rusch D."/>
            <person name="Podicherti R."/>
            <person name="Tsui H.-C.T."/>
            <person name="Winkler M.E."/>
        </authorList>
    </citation>
    <scope>NUCLEOTIDE SEQUENCE</scope>
</reference>
<dbReference type="GO" id="GO:0006749">
    <property type="term" value="P:glutathione metabolic process"/>
    <property type="evidence" value="ECO:0007669"/>
    <property type="project" value="TreeGrafter"/>
</dbReference>
<gene>
    <name evidence="2" type="ORF">METZ01_LOCUS264206</name>
</gene>
<dbReference type="PANTHER" id="PTHR43084:SF7">
    <property type="entry name" value="BETA-LACTAMASE DOMAIN PROTEIN"/>
    <property type="match status" value="1"/>
</dbReference>
<dbReference type="PANTHER" id="PTHR43084">
    <property type="entry name" value="PERSULFIDE DIOXYGENASE ETHE1"/>
    <property type="match status" value="1"/>
</dbReference>